<dbReference type="InterPro" id="IPR001789">
    <property type="entry name" value="Sig_transdc_resp-reg_receiver"/>
</dbReference>
<keyword evidence="4" id="KW-0808">Transferase</keyword>
<dbReference type="PROSITE" id="PS50110">
    <property type="entry name" value="RESPONSE_REGULATORY"/>
    <property type="match status" value="1"/>
</dbReference>
<dbReference type="InterPro" id="IPR003594">
    <property type="entry name" value="HATPase_dom"/>
</dbReference>
<evidence type="ECO:0000256" key="8">
    <source>
        <dbReference type="ARBA" id="ARBA00023012"/>
    </source>
</evidence>
<feature type="domain" description="Response regulatory" evidence="13">
    <location>
        <begin position="518"/>
        <end position="630"/>
    </location>
</feature>
<dbReference type="AlphaFoldDB" id="A0A1H7QBF2"/>
<dbReference type="GO" id="GO:0005524">
    <property type="term" value="F:ATP binding"/>
    <property type="evidence" value="ECO:0007669"/>
    <property type="project" value="UniProtKB-KW"/>
</dbReference>
<keyword evidence="8" id="KW-0902">Two-component regulatory system</keyword>
<feature type="transmembrane region" description="Helical" evidence="11">
    <location>
        <begin position="195"/>
        <end position="215"/>
    </location>
</feature>
<name>A0A1H7QBF2_9SPHN</name>
<dbReference type="InterPro" id="IPR007891">
    <property type="entry name" value="CHASE3"/>
</dbReference>
<dbReference type="EMBL" id="FNZZ01000003">
    <property type="protein sequence ID" value="SEL45078.1"/>
    <property type="molecule type" value="Genomic_DNA"/>
</dbReference>
<dbReference type="Pfam" id="PF00072">
    <property type="entry name" value="Response_reg"/>
    <property type="match status" value="1"/>
</dbReference>
<evidence type="ECO:0000256" key="3">
    <source>
        <dbReference type="ARBA" id="ARBA00022553"/>
    </source>
</evidence>
<dbReference type="STRING" id="1855283.SAMN05216382_2079"/>
<dbReference type="SUPFAM" id="SSF55874">
    <property type="entry name" value="ATPase domain of HSP90 chaperone/DNA topoisomerase II/histidine kinase"/>
    <property type="match status" value="1"/>
</dbReference>
<evidence type="ECO:0000259" key="13">
    <source>
        <dbReference type="PROSITE" id="PS50110"/>
    </source>
</evidence>
<keyword evidence="15" id="KW-1185">Reference proteome</keyword>
<dbReference type="OrthoDB" id="9796100at2"/>
<dbReference type="InterPro" id="IPR036097">
    <property type="entry name" value="HisK_dim/P_sf"/>
</dbReference>
<organism evidence="14 15">
    <name type="scientific">Sphingomonas palmae</name>
    <dbReference type="NCBI Taxonomy" id="1855283"/>
    <lineage>
        <taxon>Bacteria</taxon>
        <taxon>Pseudomonadati</taxon>
        <taxon>Pseudomonadota</taxon>
        <taxon>Alphaproteobacteria</taxon>
        <taxon>Sphingomonadales</taxon>
        <taxon>Sphingomonadaceae</taxon>
        <taxon>Sphingomonas</taxon>
    </lineage>
</organism>
<dbReference type="SMART" id="SM00448">
    <property type="entry name" value="REC"/>
    <property type="match status" value="1"/>
</dbReference>
<dbReference type="PANTHER" id="PTHR43065:SF46">
    <property type="entry name" value="C4-DICARBOXYLATE TRANSPORT SENSOR PROTEIN DCTB"/>
    <property type="match status" value="1"/>
</dbReference>
<comment type="catalytic activity">
    <reaction evidence="1">
        <text>ATP + protein L-histidine = ADP + protein N-phospho-L-histidine.</text>
        <dbReference type="EC" id="2.7.13.3"/>
    </reaction>
</comment>
<evidence type="ECO:0000256" key="10">
    <source>
        <dbReference type="SAM" id="Coils"/>
    </source>
</evidence>
<dbReference type="Gene3D" id="1.10.287.130">
    <property type="match status" value="1"/>
</dbReference>
<dbReference type="Pfam" id="PF05227">
    <property type="entry name" value="CHASE3"/>
    <property type="match status" value="1"/>
</dbReference>
<dbReference type="Gene3D" id="3.30.565.10">
    <property type="entry name" value="Histidine kinase-like ATPase, C-terminal domain"/>
    <property type="match status" value="1"/>
</dbReference>
<evidence type="ECO:0000256" key="5">
    <source>
        <dbReference type="ARBA" id="ARBA00022741"/>
    </source>
</evidence>
<keyword evidence="11" id="KW-1133">Transmembrane helix</keyword>
<evidence type="ECO:0000256" key="2">
    <source>
        <dbReference type="ARBA" id="ARBA00012438"/>
    </source>
</evidence>
<keyword evidence="5" id="KW-0547">Nucleotide-binding</keyword>
<dbReference type="InterPro" id="IPR011006">
    <property type="entry name" value="CheY-like_superfamily"/>
</dbReference>
<gene>
    <name evidence="14" type="ORF">SAMN05216382_2079</name>
</gene>
<proteinExistence type="predicted"/>
<sequence length="641" mass="68356">MDARRRLLAAWRTVTLVAMAIAGMAVLTALVITLGEANRQRDRALAAQSHSYDVMNLARALQGTMAKSEASLGRYVISGDQRLGQSYFDDWRRAGENVAQLRRLIADNAGQQQRLAGLQIAFRERGEELARTALATNYGKNSQALSRYYQVRTSPALDAINAALDGLIADERTLLEQRTSQAMTLVNRSTTAAKILSIFGVLLLLGMIALGWLTMRVLADRAVAQAEAASERERADELANAVATATDELRVQEARLRQVQKMEAVGQLTGGIAHDFNNMLAVVIGGLELARRGLTTGGRDVLRHVESATEGATRAAQLTRRLLAFARETAINPECIDAASLFAGLRDLLDRTLGDGVTVVIDDASDGWCARVDRVQLENTLVNLAVNARDAMDGRGTLTITARAQTLATASAHGCAAGDYLALGVTDTGHGMSPEVMERAFEPFFTTKPVGKGTGLGLSQIFSFAKQVDGDVTIASAPDRGTTVTLLLPREIESAQSEPVPAPNEVTLDSEVEGAALSILVVEDDPRVLAATVGALEELGHLVTSCDDPTNTAATLARIPAPDLILSDVLMPGLTGPEMIAALDARHRHIPVLFVTGFAGDAASVELGNRPVLRKPFTLAALERAVEAAARRDRAHAIAAE</sequence>
<dbReference type="InterPro" id="IPR036890">
    <property type="entry name" value="HATPase_C_sf"/>
</dbReference>
<keyword evidence="11" id="KW-0812">Transmembrane</keyword>
<keyword evidence="3 9" id="KW-0597">Phosphoprotein</keyword>
<keyword evidence="10" id="KW-0175">Coiled coil</keyword>
<feature type="domain" description="Histidine kinase" evidence="12">
    <location>
        <begin position="271"/>
        <end position="492"/>
    </location>
</feature>
<dbReference type="PANTHER" id="PTHR43065">
    <property type="entry name" value="SENSOR HISTIDINE KINASE"/>
    <property type="match status" value="1"/>
</dbReference>
<dbReference type="InterPro" id="IPR004358">
    <property type="entry name" value="Sig_transdc_His_kin-like_C"/>
</dbReference>
<dbReference type="CDD" id="cd00082">
    <property type="entry name" value="HisKA"/>
    <property type="match status" value="1"/>
</dbReference>
<evidence type="ECO:0000313" key="15">
    <source>
        <dbReference type="Proteomes" id="UP000199214"/>
    </source>
</evidence>
<dbReference type="EC" id="2.7.13.3" evidence="2"/>
<evidence type="ECO:0000259" key="12">
    <source>
        <dbReference type="PROSITE" id="PS50109"/>
    </source>
</evidence>
<dbReference type="RefSeq" id="WP_093006063.1">
    <property type="nucleotide sequence ID" value="NZ_FNZZ01000003.1"/>
</dbReference>
<evidence type="ECO:0000313" key="14">
    <source>
        <dbReference type="EMBL" id="SEL45078.1"/>
    </source>
</evidence>
<dbReference type="PRINTS" id="PR00344">
    <property type="entry name" value="BCTRLSENSOR"/>
</dbReference>
<dbReference type="CDD" id="cd00156">
    <property type="entry name" value="REC"/>
    <property type="match status" value="1"/>
</dbReference>
<dbReference type="SUPFAM" id="SSF52172">
    <property type="entry name" value="CheY-like"/>
    <property type="match status" value="1"/>
</dbReference>
<dbReference type="GO" id="GO:0000155">
    <property type="term" value="F:phosphorelay sensor kinase activity"/>
    <property type="evidence" value="ECO:0007669"/>
    <property type="project" value="InterPro"/>
</dbReference>
<dbReference type="Proteomes" id="UP000199214">
    <property type="component" value="Unassembled WGS sequence"/>
</dbReference>
<keyword evidence="7" id="KW-0067">ATP-binding</keyword>
<keyword evidence="6 14" id="KW-0418">Kinase</keyword>
<accession>A0A1H7QBF2</accession>
<dbReference type="SMART" id="SM00388">
    <property type="entry name" value="HisKA"/>
    <property type="match status" value="1"/>
</dbReference>
<dbReference type="InterPro" id="IPR003661">
    <property type="entry name" value="HisK_dim/P_dom"/>
</dbReference>
<dbReference type="Pfam" id="PF02518">
    <property type="entry name" value="HATPase_c"/>
    <property type="match status" value="1"/>
</dbReference>
<keyword evidence="11" id="KW-0472">Membrane</keyword>
<dbReference type="PROSITE" id="PS50109">
    <property type="entry name" value="HIS_KIN"/>
    <property type="match status" value="1"/>
</dbReference>
<evidence type="ECO:0000256" key="4">
    <source>
        <dbReference type="ARBA" id="ARBA00022679"/>
    </source>
</evidence>
<evidence type="ECO:0000256" key="9">
    <source>
        <dbReference type="PROSITE-ProRule" id="PRU00169"/>
    </source>
</evidence>
<feature type="coiled-coil region" evidence="10">
    <location>
        <begin position="221"/>
        <end position="262"/>
    </location>
</feature>
<evidence type="ECO:0000256" key="6">
    <source>
        <dbReference type="ARBA" id="ARBA00022777"/>
    </source>
</evidence>
<dbReference type="SUPFAM" id="SSF47384">
    <property type="entry name" value="Homodimeric domain of signal transducing histidine kinase"/>
    <property type="match status" value="1"/>
</dbReference>
<dbReference type="SMART" id="SM00387">
    <property type="entry name" value="HATPase_c"/>
    <property type="match status" value="1"/>
</dbReference>
<dbReference type="Gene3D" id="3.40.50.2300">
    <property type="match status" value="1"/>
</dbReference>
<feature type="transmembrane region" description="Helical" evidence="11">
    <location>
        <begin position="14"/>
        <end position="35"/>
    </location>
</feature>
<evidence type="ECO:0000256" key="1">
    <source>
        <dbReference type="ARBA" id="ARBA00000085"/>
    </source>
</evidence>
<protein>
    <recommendedName>
        <fullName evidence="2">histidine kinase</fullName>
        <ecNumber evidence="2">2.7.13.3</ecNumber>
    </recommendedName>
</protein>
<feature type="modified residue" description="4-aspartylphosphate" evidence="9">
    <location>
        <position position="568"/>
    </location>
</feature>
<dbReference type="InterPro" id="IPR005467">
    <property type="entry name" value="His_kinase_dom"/>
</dbReference>
<evidence type="ECO:0000256" key="7">
    <source>
        <dbReference type="ARBA" id="ARBA00022840"/>
    </source>
</evidence>
<evidence type="ECO:0000256" key="11">
    <source>
        <dbReference type="SAM" id="Phobius"/>
    </source>
</evidence>
<reference evidence="15" key="1">
    <citation type="submission" date="2016-10" db="EMBL/GenBank/DDBJ databases">
        <authorList>
            <person name="Varghese N."/>
            <person name="Submissions S."/>
        </authorList>
    </citation>
    <scope>NUCLEOTIDE SEQUENCE [LARGE SCALE GENOMIC DNA]</scope>
    <source>
        <strain evidence="15">JS21-1</strain>
    </source>
</reference>